<evidence type="ECO:0000259" key="5">
    <source>
        <dbReference type="PROSITE" id="PS51352"/>
    </source>
</evidence>
<comment type="caution">
    <text evidence="6">The sequence shown here is derived from an EMBL/GenBank/DDBJ whole genome shotgun (WGS) entry which is preliminary data.</text>
</comment>
<evidence type="ECO:0000256" key="2">
    <source>
        <dbReference type="ARBA" id="ARBA00022748"/>
    </source>
</evidence>
<feature type="signal peptide" evidence="4">
    <location>
        <begin position="1"/>
        <end position="22"/>
    </location>
</feature>
<dbReference type="SUPFAM" id="SSF52833">
    <property type="entry name" value="Thioredoxin-like"/>
    <property type="match status" value="1"/>
</dbReference>
<feature type="chain" id="PRO_5039430672" evidence="4">
    <location>
        <begin position="23"/>
        <end position="197"/>
    </location>
</feature>
<dbReference type="GO" id="GO:0030313">
    <property type="term" value="C:cell envelope"/>
    <property type="evidence" value="ECO:0007669"/>
    <property type="project" value="UniProtKB-SubCell"/>
</dbReference>
<proteinExistence type="predicted"/>
<keyword evidence="2" id="KW-0201">Cytochrome c-type biogenesis</keyword>
<evidence type="ECO:0000256" key="1">
    <source>
        <dbReference type="ARBA" id="ARBA00004196"/>
    </source>
</evidence>
<feature type="domain" description="Thioredoxin" evidence="5">
    <location>
        <begin position="62"/>
        <end position="197"/>
    </location>
</feature>
<name>A0A4Q2RV43_9ACTN</name>
<dbReference type="InterPro" id="IPR036249">
    <property type="entry name" value="Thioredoxin-like_sf"/>
</dbReference>
<organism evidence="6 7">
    <name type="scientific">Nocardioides glacieisoli</name>
    <dbReference type="NCBI Taxonomy" id="1168730"/>
    <lineage>
        <taxon>Bacteria</taxon>
        <taxon>Bacillati</taxon>
        <taxon>Actinomycetota</taxon>
        <taxon>Actinomycetes</taxon>
        <taxon>Propionibacteriales</taxon>
        <taxon>Nocardioidaceae</taxon>
        <taxon>Nocardioides</taxon>
    </lineage>
</organism>
<dbReference type="PROSITE" id="PS51257">
    <property type="entry name" value="PROKAR_LIPOPROTEIN"/>
    <property type="match status" value="1"/>
</dbReference>
<dbReference type="PANTHER" id="PTHR42852:SF17">
    <property type="entry name" value="THIOREDOXIN-LIKE PROTEIN HI_1115"/>
    <property type="match status" value="1"/>
</dbReference>
<dbReference type="Gene3D" id="3.40.30.10">
    <property type="entry name" value="Glutaredoxin"/>
    <property type="match status" value="1"/>
</dbReference>
<sequence length="197" mass="19885">MSRLVMVAAALLGLLLAGCADSGTGGAGGDDVAQEPSSSGSASADVPEPQAEPEGAGNDQAGGTVPETLDFTATTVSGDAFEGASLTGRPTLLWFWAPWCPTCRGQIPQVEGIATDHAGELNVIGIGSLDSAEAIAGFAGDVDDVVHLEDVDGEIWKRFGVTEQSSFVLLDADGAVVFEAGYGGTDDLDAQVDDVLG</sequence>
<dbReference type="OrthoDB" id="9790194at2"/>
<dbReference type="Proteomes" id="UP000291838">
    <property type="component" value="Unassembled WGS sequence"/>
</dbReference>
<dbReference type="InterPro" id="IPR017937">
    <property type="entry name" value="Thioredoxin_CS"/>
</dbReference>
<comment type="subcellular location">
    <subcellularLocation>
        <location evidence="1">Cell envelope</location>
    </subcellularLocation>
</comment>
<dbReference type="GO" id="GO:0017004">
    <property type="term" value="P:cytochrome complex assembly"/>
    <property type="evidence" value="ECO:0007669"/>
    <property type="project" value="UniProtKB-KW"/>
</dbReference>
<feature type="region of interest" description="Disordered" evidence="3">
    <location>
        <begin position="25"/>
        <end position="66"/>
    </location>
</feature>
<evidence type="ECO:0000256" key="4">
    <source>
        <dbReference type="SAM" id="SignalP"/>
    </source>
</evidence>
<dbReference type="AlphaFoldDB" id="A0A4Q2RV43"/>
<evidence type="ECO:0000256" key="3">
    <source>
        <dbReference type="SAM" id="MobiDB-lite"/>
    </source>
</evidence>
<accession>A0A4Q2RV43</accession>
<dbReference type="PANTHER" id="PTHR42852">
    <property type="entry name" value="THIOL:DISULFIDE INTERCHANGE PROTEIN DSBE"/>
    <property type="match status" value="1"/>
</dbReference>
<evidence type="ECO:0000313" key="6">
    <source>
        <dbReference type="EMBL" id="RYB91343.1"/>
    </source>
</evidence>
<dbReference type="PROSITE" id="PS00194">
    <property type="entry name" value="THIOREDOXIN_1"/>
    <property type="match status" value="1"/>
</dbReference>
<dbReference type="Pfam" id="PF08534">
    <property type="entry name" value="Redoxin"/>
    <property type="match status" value="1"/>
</dbReference>
<protein>
    <submittedName>
        <fullName evidence="6">Redoxin domain-containing protein</fullName>
    </submittedName>
</protein>
<dbReference type="GO" id="GO:0016491">
    <property type="term" value="F:oxidoreductase activity"/>
    <property type="evidence" value="ECO:0007669"/>
    <property type="project" value="InterPro"/>
</dbReference>
<reference evidence="6 7" key="1">
    <citation type="submission" date="2019-01" db="EMBL/GenBank/DDBJ databases">
        <title>Novel species of Nocardioides.</title>
        <authorList>
            <person name="Liu Q."/>
            <person name="Xin Y.-H."/>
        </authorList>
    </citation>
    <scope>NUCLEOTIDE SEQUENCE [LARGE SCALE GENOMIC DNA]</scope>
    <source>
        <strain evidence="6 7">HLT3-15</strain>
    </source>
</reference>
<dbReference type="EMBL" id="SDWS01000003">
    <property type="protein sequence ID" value="RYB91343.1"/>
    <property type="molecule type" value="Genomic_DNA"/>
</dbReference>
<keyword evidence="7" id="KW-1185">Reference proteome</keyword>
<gene>
    <name evidence="6" type="ORF">EUA06_08410</name>
</gene>
<dbReference type="InterPro" id="IPR013766">
    <property type="entry name" value="Thioredoxin_domain"/>
</dbReference>
<dbReference type="InterPro" id="IPR013740">
    <property type="entry name" value="Redoxin"/>
</dbReference>
<keyword evidence="4" id="KW-0732">Signal</keyword>
<dbReference type="InterPro" id="IPR050553">
    <property type="entry name" value="Thioredoxin_ResA/DsbE_sf"/>
</dbReference>
<evidence type="ECO:0000313" key="7">
    <source>
        <dbReference type="Proteomes" id="UP000291838"/>
    </source>
</evidence>
<dbReference type="RefSeq" id="WP_129474592.1">
    <property type="nucleotide sequence ID" value="NZ_SDWS01000003.1"/>
</dbReference>
<dbReference type="PROSITE" id="PS51352">
    <property type="entry name" value="THIOREDOXIN_2"/>
    <property type="match status" value="1"/>
</dbReference>